<comment type="subcellular location">
    <subcellularLocation>
        <location evidence="1">Cell membrane</location>
        <topology evidence="1">Multi-pass membrane protein</topology>
    </subcellularLocation>
</comment>
<name>A0A7W5B1P5_9BACL</name>
<keyword evidence="7 8" id="KW-0472">Membrane</keyword>
<feature type="transmembrane region" description="Helical" evidence="8">
    <location>
        <begin position="94"/>
        <end position="113"/>
    </location>
</feature>
<feature type="transmembrane region" description="Helical" evidence="8">
    <location>
        <begin position="280"/>
        <end position="302"/>
    </location>
</feature>
<dbReference type="EMBL" id="JACHXK010000012">
    <property type="protein sequence ID" value="MBB3112494.1"/>
    <property type="molecule type" value="Genomic_DNA"/>
</dbReference>
<dbReference type="InterPro" id="IPR004638">
    <property type="entry name" value="EmrB-like"/>
</dbReference>
<dbReference type="GO" id="GO:0005886">
    <property type="term" value="C:plasma membrane"/>
    <property type="evidence" value="ECO:0007669"/>
    <property type="project" value="UniProtKB-SubCell"/>
</dbReference>
<dbReference type="SUPFAM" id="SSF103473">
    <property type="entry name" value="MFS general substrate transporter"/>
    <property type="match status" value="1"/>
</dbReference>
<feature type="transmembrane region" description="Helical" evidence="8">
    <location>
        <begin position="413"/>
        <end position="434"/>
    </location>
</feature>
<gene>
    <name evidence="10" type="ORF">FHS18_004595</name>
</gene>
<dbReference type="Proteomes" id="UP000570361">
    <property type="component" value="Unassembled WGS sequence"/>
</dbReference>
<feature type="transmembrane region" description="Helical" evidence="8">
    <location>
        <begin position="25"/>
        <end position="43"/>
    </location>
</feature>
<dbReference type="InterPro" id="IPR020846">
    <property type="entry name" value="MFS_dom"/>
</dbReference>
<feature type="transmembrane region" description="Helical" evidence="8">
    <location>
        <begin position="179"/>
        <end position="200"/>
    </location>
</feature>
<feature type="transmembrane region" description="Helical" evidence="8">
    <location>
        <begin position="243"/>
        <end position="260"/>
    </location>
</feature>
<keyword evidence="5 8" id="KW-0812">Transmembrane</keyword>
<evidence type="ECO:0000256" key="3">
    <source>
        <dbReference type="ARBA" id="ARBA00022448"/>
    </source>
</evidence>
<evidence type="ECO:0000256" key="8">
    <source>
        <dbReference type="SAM" id="Phobius"/>
    </source>
</evidence>
<evidence type="ECO:0000259" key="9">
    <source>
        <dbReference type="PROSITE" id="PS50850"/>
    </source>
</evidence>
<comment type="similarity">
    <text evidence="2">Belongs to the major facilitator superfamily. EmrB family.</text>
</comment>
<protein>
    <submittedName>
        <fullName evidence="10">EmrB/QacA subfamily drug resistance transporter</fullName>
    </submittedName>
</protein>
<dbReference type="AlphaFoldDB" id="A0A7W5B1P5"/>
<evidence type="ECO:0000256" key="5">
    <source>
        <dbReference type="ARBA" id="ARBA00022692"/>
    </source>
</evidence>
<dbReference type="Gene3D" id="1.20.1720.10">
    <property type="entry name" value="Multidrug resistance protein D"/>
    <property type="match status" value="1"/>
</dbReference>
<feature type="transmembrane region" description="Helical" evidence="8">
    <location>
        <begin position="346"/>
        <end position="379"/>
    </location>
</feature>
<feature type="transmembrane region" description="Helical" evidence="8">
    <location>
        <begin position="153"/>
        <end position="173"/>
    </location>
</feature>
<dbReference type="InterPro" id="IPR036259">
    <property type="entry name" value="MFS_trans_sf"/>
</dbReference>
<evidence type="ECO:0000313" key="11">
    <source>
        <dbReference type="Proteomes" id="UP000570361"/>
    </source>
</evidence>
<evidence type="ECO:0000256" key="2">
    <source>
        <dbReference type="ARBA" id="ARBA00008537"/>
    </source>
</evidence>
<organism evidence="10 11">
    <name type="scientific">Paenibacillus phyllosphaerae</name>
    <dbReference type="NCBI Taxonomy" id="274593"/>
    <lineage>
        <taxon>Bacteria</taxon>
        <taxon>Bacillati</taxon>
        <taxon>Bacillota</taxon>
        <taxon>Bacilli</taxon>
        <taxon>Bacillales</taxon>
        <taxon>Paenibacillaceae</taxon>
        <taxon>Paenibacillus</taxon>
    </lineage>
</organism>
<feature type="transmembrane region" description="Helical" evidence="8">
    <location>
        <begin position="455"/>
        <end position="482"/>
    </location>
</feature>
<accession>A0A7W5B1P5</accession>
<evidence type="ECO:0000256" key="7">
    <source>
        <dbReference type="ARBA" id="ARBA00023136"/>
    </source>
</evidence>
<evidence type="ECO:0000256" key="1">
    <source>
        <dbReference type="ARBA" id="ARBA00004651"/>
    </source>
</evidence>
<feature type="transmembrane region" description="Helical" evidence="8">
    <location>
        <begin position="314"/>
        <end position="334"/>
    </location>
</feature>
<dbReference type="Gene3D" id="1.20.1250.20">
    <property type="entry name" value="MFS general substrate transporter like domains"/>
    <property type="match status" value="1"/>
</dbReference>
<feature type="transmembrane region" description="Helical" evidence="8">
    <location>
        <begin position="63"/>
        <end position="82"/>
    </location>
</feature>
<dbReference type="GO" id="GO:0022857">
    <property type="term" value="F:transmembrane transporter activity"/>
    <property type="evidence" value="ECO:0007669"/>
    <property type="project" value="InterPro"/>
</dbReference>
<dbReference type="InterPro" id="IPR011701">
    <property type="entry name" value="MFS"/>
</dbReference>
<evidence type="ECO:0000313" key="10">
    <source>
        <dbReference type="EMBL" id="MBB3112494.1"/>
    </source>
</evidence>
<comment type="caution">
    <text evidence="10">The sequence shown here is derived from an EMBL/GenBank/DDBJ whole genome shotgun (WGS) entry which is preliminary data.</text>
</comment>
<keyword evidence="11" id="KW-1185">Reference proteome</keyword>
<evidence type="ECO:0000256" key="4">
    <source>
        <dbReference type="ARBA" id="ARBA00022475"/>
    </source>
</evidence>
<feature type="transmembrane region" description="Helical" evidence="8">
    <location>
        <begin position="119"/>
        <end position="141"/>
    </location>
</feature>
<keyword evidence="6 8" id="KW-1133">Transmembrane helix</keyword>
<keyword evidence="4" id="KW-1003">Cell membrane</keyword>
<dbReference type="PROSITE" id="PS50850">
    <property type="entry name" value="MFS"/>
    <property type="match status" value="1"/>
</dbReference>
<keyword evidence="3" id="KW-0813">Transport</keyword>
<proteinExistence type="inferred from homology"/>
<dbReference type="Pfam" id="PF07690">
    <property type="entry name" value="MFS_1"/>
    <property type="match status" value="1"/>
</dbReference>
<feature type="transmembrane region" description="Helical" evidence="8">
    <location>
        <begin position="212"/>
        <end position="231"/>
    </location>
</feature>
<feature type="domain" description="Major facilitator superfamily (MFS) profile" evidence="9">
    <location>
        <begin position="28"/>
        <end position="487"/>
    </location>
</feature>
<dbReference type="PANTHER" id="PTHR42718:SF9">
    <property type="entry name" value="MAJOR FACILITATOR SUPERFAMILY MULTIDRUG TRANSPORTER MFSC"/>
    <property type="match status" value="1"/>
</dbReference>
<dbReference type="NCBIfam" id="TIGR00711">
    <property type="entry name" value="efflux_EmrB"/>
    <property type="match status" value="1"/>
</dbReference>
<reference evidence="10 11" key="1">
    <citation type="submission" date="2020-08" db="EMBL/GenBank/DDBJ databases">
        <title>Genomic Encyclopedia of Type Strains, Phase III (KMG-III): the genomes of soil and plant-associated and newly described type strains.</title>
        <authorList>
            <person name="Whitman W."/>
        </authorList>
    </citation>
    <scope>NUCLEOTIDE SEQUENCE [LARGE SCALE GENOMIC DNA]</scope>
    <source>
        <strain evidence="10 11">CECT 5862</strain>
    </source>
</reference>
<sequence length="502" mass="53615">MTVHPSDAREAASDGHTTNRSPASFWPVLVTIFLGSFAGMYHVVSLNVSLPGFIGIFDTELRVVQWMLTGFTLASGIIVPVTGYAMKRFGSKRLFLLAIGGITVSSLLCAISWNVESLIAFRVVQGAFCGLIQPVSLALIYRVIPEDKQPLAVSVWSFSTVLGTAIGPTLSGWLQSFDWPLIFLVTVPVGIGAWVAAAIVLPQDQANRGAKLDLVGLVLATGGSLSLLLLFGNMTSWGWKSGLTWSMLIIGAGGMAAFVWQAGRSRHPLLELKLLRNPRFALSLAASMILSFGLYAVVYFMPLFLVELKGMTPFRVGLLFLPAAACLTGATFFSGRAYAKLGPVKLIIAGSVILFVSTYYFSHLAAGTSLGVIMVWLAIRNIGTGLAMTPATNASMSAVPQELLGHASALLNWLRQVFSALSLGICTSMFYARLSAHQQAMADEGSVPASERYQLAYMMSIHDVFFVASVVVAAVIPIALLIRNPVKAEAVPVHLPKGGESA</sequence>
<dbReference type="RefSeq" id="WP_246427835.1">
    <property type="nucleotide sequence ID" value="NZ_JACHXK010000012.1"/>
</dbReference>
<dbReference type="PANTHER" id="PTHR42718">
    <property type="entry name" value="MAJOR FACILITATOR SUPERFAMILY MULTIDRUG TRANSPORTER MFSC"/>
    <property type="match status" value="1"/>
</dbReference>
<evidence type="ECO:0000256" key="6">
    <source>
        <dbReference type="ARBA" id="ARBA00022989"/>
    </source>
</evidence>